<feature type="region of interest" description="Disordered" evidence="5">
    <location>
        <begin position="386"/>
        <end position="405"/>
    </location>
</feature>
<feature type="region of interest" description="Disordered" evidence="5">
    <location>
        <begin position="281"/>
        <end position="363"/>
    </location>
</feature>
<keyword evidence="8" id="KW-1185">Reference proteome</keyword>
<dbReference type="EMBL" id="JAUSZI010000002">
    <property type="protein sequence ID" value="MDQ1032924.1"/>
    <property type="molecule type" value="Genomic_DNA"/>
</dbReference>
<accession>A0ABU0TAU1</accession>
<dbReference type="PROSITE" id="PS50011">
    <property type="entry name" value="PROTEIN_KINASE_DOM"/>
    <property type="match status" value="1"/>
</dbReference>
<sequence length="770" mass="79992">MSDTGGYGMQALGETDPRRIGPYAVLGRLGAGGMGEMYLAESPTGLQVAVRLVRAEQAKDHIFRARFRQEVRAARTVGGPGTYIARVVDADTESERPWVATEFVDGPSLRDAVLDHGPLPEHAVRVLAAALGEALTAIHTKGLVHRDLNPSNILLTADGPRVVDCGIVRALETTSSTRTGGVVGSAGYVSPEQIRTSSHVGPPSDVFSLGAVLVYAAAGHELFGEGQDAVVLMRVLSRDFDLSTVPEGIRALVEPCLREEPEERPTPAQVIAAAGHTAESLAENGRPGWYTATTAPAKTATPAKAKTAPESEPAATIAIPEPPAHPPAFPAPPAPPAPLSPPTIVPPTPAVSPAPPGPPSRRRLLQGLAAGTLVAAGTGGWLWLRDRDGGGPGARGGASGGASPSVEPAAVAWTYEPGGLGGQNGGHCAAFSPDGAIVYVGGDDGTLHALNPAGGVLWKTDLGEPVMPPLATADGAYCLLADPIATALCAVDPQGVVRWTRELASTDYLNEYGWCRFPVAVGDLVLVTTGMQDGTVRAYRPDGSVAWENERLPGGPTSEPMVADGVVYVGTQADVVAALDATDGSLLWTAEAPRAPGRPALVGRTLVVGSRGDTAAGEPNVNGISLTGEPLWHVMNPEVGTYLNALMATYVTFSALGDLAVTTNRGPLVAVDPADGSTVWTFQDAAALEGAGDVRYYNDPTVFGDHAYVCFGQKLYIVGRNGRPKRVLRYADTSDPYSVLHRPVVRTQRTHGDRVYVPTVGGIASLDLST</sequence>
<evidence type="ECO:0000256" key="4">
    <source>
        <dbReference type="ARBA" id="ARBA00022840"/>
    </source>
</evidence>
<evidence type="ECO:0000256" key="3">
    <source>
        <dbReference type="ARBA" id="ARBA00022777"/>
    </source>
</evidence>
<dbReference type="Pfam" id="PF13360">
    <property type="entry name" value="PQQ_2"/>
    <property type="match status" value="2"/>
</dbReference>
<keyword evidence="3 7" id="KW-0418">Kinase</keyword>
<feature type="domain" description="Protein kinase" evidence="6">
    <location>
        <begin position="23"/>
        <end position="279"/>
    </location>
</feature>
<evidence type="ECO:0000313" key="8">
    <source>
        <dbReference type="Proteomes" id="UP001230328"/>
    </source>
</evidence>
<feature type="compositionally biased region" description="Pro residues" evidence="5">
    <location>
        <begin position="320"/>
        <end position="359"/>
    </location>
</feature>
<dbReference type="Gene3D" id="2.40.10.480">
    <property type="match status" value="1"/>
</dbReference>
<dbReference type="InterPro" id="IPR000719">
    <property type="entry name" value="Prot_kinase_dom"/>
</dbReference>
<evidence type="ECO:0000259" key="6">
    <source>
        <dbReference type="PROSITE" id="PS50011"/>
    </source>
</evidence>
<dbReference type="Gene3D" id="3.30.200.20">
    <property type="entry name" value="Phosphorylase Kinase, domain 1"/>
    <property type="match status" value="1"/>
</dbReference>
<dbReference type="RefSeq" id="WP_307529980.1">
    <property type="nucleotide sequence ID" value="NZ_JAUSZI010000002.1"/>
</dbReference>
<dbReference type="SMART" id="SM00564">
    <property type="entry name" value="PQQ"/>
    <property type="match status" value="4"/>
</dbReference>
<dbReference type="InterPro" id="IPR011047">
    <property type="entry name" value="Quinoprotein_ADH-like_sf"/>
</dbReference>
<dbReference type="PANTHER" id="PTHR43289:SF34">
    <property type="entry name" value="SERINE_THREONINE-PROTEIN KINASE YBDM-RELATED"/>
    <property type="match status" value="1"/>
</dbReference>
<evidence type="ECO:0000256" key="2">
    <source>
        <dbReference type="ARBA" id="ARBA00022741"/>
    </source>
</evidence>
<organism evidence="7 8">
    <name type="scientific">Streptomyces umbrinus</name>
    <dbReference type="NCBI Taxonomy" id="67370"/>
    <lineage>
        <taxon>Bacteria</taxon>
        <taxon>Bacillati</taxon>
        <taxon>Actinomycetota</taxon>
        <taxon>Actinomycetes</taxon>
        <taxon>Kitasatosporales</taxon>
        <taxon>Streptomycetaceae</taxon>
        <taxon>Streptomyces</taxon>
        <taxon>Streptomyces phaeochromogenes group</taxon>
    </lineage>
</organism>
<dbReference type="PANTHER" id="PTHR43289">
    <property type="entry name" value="MITOGEN-ACTIVATED PROTEIN KINASE KINASE KINASE 20-RELATED"/>
    <property type="match status" value="1"/>
</dbReference>
<dbReference type="Gene3D" id="1.10.510.10">
    <property type="entry name" value="Transferase(Phosphotransferase) domain 1"/>
    <property type="match status" value="1"/>
</dbReference>
<dbReference type="Proteomes" id="UP001230328">
    <property type="component" value="Unassembled WGS sequence"/>
</dbReference>
<dbReference type="InterPro" id="IPR015943">
    <property type="entry name" value="WD40/YVTN_repeat-like_dom_sf"/>
</dbReference>
<dbReference type="InterPro" id="IPR002372">
    <property type="entry name" value="PQQ_rpt_dom"/>
</dbReference>
<feature type="compositionally biased region" description="Gly residues" evidence="5">
    <location>
        <begin position="390"/>
        <end position="400"/>
    </location>
</feature>
<dbReference type="Gene3D" id="2.40.128.630">
    <property type="match status" value="1"/>
</dbReference>
<dbReference type="CDD" id="cd14014">
    <property type="entry name" value="STKc_PknB_like"/>
    <property type="match status" value="1"/>
</dbReference>
<dbReference type="Gene3D" id="2.130.10.10">
    <property type="entry name" value="YVTN repeat-like/Quinoprotein amine dehydrogenase"/>
    <property type="match status" value="1"/>
</dbReference>
<evidence type="ECO:0000256" key="5">
    <source>
        <dbReference type="SAM" id="MobiDB-lite"/>
    </source>
</evidence>
<dbReference type="InterPro" id="IPR011009">
    <property type="entry name" value="Kinase-like_dom_sf"/>
</dbReference>
<protein>
    <submittedName>
        <fullName evidence="7">Serine/threonine protein kinase/outer membrane protein assembly factor BamB</fullName>
        <ecNumber evidence="7">2.7.11.1</ecNumber>
    </submittedName>
</protein>
<dbReference type="GO" id="GO:0004674">
    <property type="term" value="F:protein serine/threonine kinase activity"/>
    <property type="evidence" value="ECO:0007669"/>
    <property type="project" value="UniProtKB-KW"/>
</dbReference>
<gene>
    <name evidence="7" type="ORF">QF035_010506</name>
</gene>
<comment type="caution">
    <text evidence="7">The sequence shown here is derived from an EMBL/GenBank/DDBJ whole genome shotgun (WGS) entry which is preliminary data.</text>
</comment>
<proteinExistence type="predicted"/>
<name>A0ABU0TAU1_9ACTN</name>
<evidence type="ECO:0000313" key="7">
    <source>
        <dbReference type="EMBL" id="MDQ1032924.1"/>
    </source>
</evidence>
<keyword evidence="7" id="KW-0723">Serine/threonine-protein kinase</keyword>
<keyword evidence="4" id="KW-0067">ATP-binding</keyword>
<dbReference type="SUPFAM" id="SSF56112">
    <property type="entry name" value="Protein kinase-like (PK-like)"/>
    <property type="match status" value="1"/>
</dbReference>
<keyword evidence="1 7" id="KW-0808">Transferase</keyword>
<reference evidence="7 8" key="1">
    <citation type="submission" date="2023-07" db="EMBL/GenBank/DDBJ databases">
        <title>Comparative genomics of wheat-associated soil bacteria to identify genetic determinants of phenazine resistance.</title>
        <authorList>
            <person name="Mouncey N."/>
        </authorList>
    </citation>
    <scope>NUCLEOTIDE SEQUENCE [LARGE SCALE GENOMIC DNA]</scope>
    <source>
        <strain evidence="7 8">V2I4</strain>
    </source>
</reference>
<dbReference type="InterPro" id="IPR018391">
    <property type="entry name" value="PQQ_b-propeller_rpt"/>
</dbReference>
<dbReference type="Pfam" id="PF00069">
    <property type="entry name" value="Pkinase"/>
    <property type="match status" value="1"/>
</dbReference>
<dbReference type="SUPFAM" id="SSF50998">
    <property type="entry name" value="Quinoprotein alcohol dehydrogenase-like"/>
    <property type="match status" value="1"/>
</dbReference>
<evidence type="ECO:0000256" key="1">
    <source>
        <dbReference type="ARBA" id="ARBA00022679"/>
    </source>
</evidence>
<dbReference type="EC" id="2.7.11.1" evidence="7"/>
<feature type="compositionally biased region" description="Low complexity" evidence="5">
    <location>
        <begin position="291"/>
        <end position="319"/>
    </location>
</feature>
<keyword evidence="2" id="KW-0547">Nucleotide-binding</keyword>